<dbReference type="AlphaFoldDB" id="A0A5J4QSD5"/>
<evidence type="ECO:0000313" key="1">
    <source>
        <dbReference type="EMBL" id="KAA6323944.1"/>
    </source>
</evidence>
<comment type="caution">
    <text evidence="1">The sequence shown here is derived from an EMBL/GenBank/DDBJ whole genome shotgun (WGS) entry which is preliminary data.</text>
</comment>
<sequence>MLLLTGTTGYYGANIVYFCYVCKRFQELFWIRMKYEDYEKALSTPRLDKYRQACNGDKNKALILYRCNIKLCQKFYGILGVLEVVLRNAINVHYHNQLSDGDWLITQAQMGFLVNYQDVIIKERDKLVNSGDYSHDKLIASLSFGVWTFMFSRNCYKNSGKTLLKVFPKKTLGLNQKDIYDDLDRIRLFRNRIAHHESLCFNRSGRIYVDYVQRIYDLVVKYIDFMGYEPNELFYGVETPVSTIYKIKELEAAI</sequence>
<organism evidence="1">
    <name type="scientific">termite gut metagenome</name>
    <dbReference type="NCBI Taxonomy" id="433724"/>
    <lineage>
        <taxon>unclassified sequences</taxon>
        <taxon>metagenomes</taxon>
        <taxon>organismal metagenomes</taxon>
    </lineage>
</organism>
<proteinExistence type="predicted"/>
<reference evidence="1" key="1">
    <citation type="submission" date="2019-03" db="EMBL/GenBank/DDBJ databases">
        <title>Single cell metagenomics reveals metabolic interactions within the superorganism composed of flagellate Streblomastix strix and complex community of Bacteroidetes bacteria on its surface.</title>
        <authorList>
            <person name="Treitli S.C."/>
            <person name="Kolisko M."/>
            <person name="Husnik F."/>
            <person name="Keeling P."/>
            <person name="Hampl V."/>
        </authorList>
    </citation>
    <scope>NUCLEOTIDE SEQUENCE</scope>
    <source>
        <strain evidence="1">STM</strain>
    </source>
</reference>
<evidence type="ECO:0008006" key="2">
    <source>
        <dbReference type="Google" id="ProtNLM"/>
    </source>
</evidence>
<protein>
    <recommendedName>
        <fullName evidence="2">Abi-like protein</fullName>
    </recommendedName>
</protein>
<name>A0A5J4QSD5_9ZZZZ</name>
<dbReference type="EMBL" id="SNRY01002684">
    <property type="protein sequence ID" value="KAA6323944.1"/>
    <property type="molecule type" value="Genomic_DNA"/>
</dbReference>
<gene>
    <name evidence="1" type="ORF">EZS27_026674</name>
</gene>
<accession>A0A5J4QSD5</accession>